<keyword evidence="1" id="KW-0285">Flavoprotein</keyword>
<dbReference type="Gene3D" id="3.50.50.60">
    <property type="entry name" value="FAD/NAD(P)-binding domain"/>
    <property type="match status" value="1"/>
</dbReference>
<evidence type="ECO:0000256" key="1">
    <source>
        <dbReference type="ARBA" id="ARBA00022630"/>
    </source>
</evidence>
<dbReference type="GO" id="GO:0004497">
    <property type="term" value="F:monooxygenase activity"/>
    <property type="evidence" value="ECO:0007669"/>
    <property type="project" value="UniProtKB-KW"/>
</dbReference>
<evidence type="ECO:0000256" key="4">
    <source>
        <dbReference type="ARBA" id="ARBA00023033"/>
    </source>
</evidence>
<dbReference type="InterPro" id="IPR002938">
    <property type="entry name" value="FAD-bd"/>
</dbReference>
<keyword evidence="8" id="KW-1185">Reference proteome</keyword>
<evidence type="ECO:0000313" key="8">
    <source>
        <dbReference type="Proteomes" id="UP000193498"/>
    </source>
</evidence>
<keyword evidence="4" id="KW-0503">Monooxygenase</keyword>
<dbReference type="STRING" id="1314790.A0A1Y1X2L5"/>
<dbReference type="InterPro" id="IPR036188">
    <property type="entry name" value="FAD/NAD-bd_sf"/>
</dbReference>
<protein>
    <recommendedName>
        <fullName evidence="5">FAD-binding domain-containing protein</fullName>
    </recommendedName>
</protein>
<comment type="caution">
    <text evidence="7">The sequence shown here is derived from an EMBL/GenBank/DDBJ whole genome shotgun (WGS) entry which is preliminary data.</text>
</comment>
<dbReference type="EMBL" id="MCFE01000758">
    <property type="protein sequence ID" value="ORX80049.1"/>
    <property type="molecule type" value="Genomic_DNA"/>
</dbReference>
<keyword evidence="3" id="KW-0560">Oxidoreductase</keyword>
<dbReference type="Proteomes" id="UP000193498">
    <property type="component" value="Unassembled WGS sequence"/>
</dbReference>
<dbReference type="PANTHER" id="PTHR46972:SF1">
    <property type="entry name" value="FAD DEPENDENT OXIDOREDUCTASE DOMAIN-CONTAINING PROTEIN"/>
    <property type="match status" value="1"/>
</dbReference>
<dbReference type="GO" id="GO:0071949">
    <property type="term" value="F:FAD binding"/>
    <property type="evidence" value="ECO:0007669"/>
    <property type="project" value="InterPro"/>
</dbReference>
<dbReference type="OrthoDB" id="655030at2759"/>
<evidence type="ECO:0000313" key="6">
    <source>
        <dbReference type="EMBL" id="ORX77466.1"/>
    </source>
</evidence>
<dbReference type="SUPFAM" id="SSF51905">
    <property type="entry name" value="FAD/NAD(P)-binding domain"/>
    <property type="match status" value="1"/>
</dbReference>
<dbReference type="InParanoid" id="A0A1Y1X2L5"/>
<organism evidence="7 8">
    <name type="scientific">Basidiobolus meristosporus CBS 931.73</name>
    <dbReference type="NCBI Taxonomy" id="1314790"/>
    <lineage>
        <taxon>Eukaryota</taxon>
        <taxon>Fungi</taxon>
        <taxon>Fungi incertae sedis</taxon>
        <taxon>Zoopagomycota</taxon>
        <taxon>Entomophthoromycotina</taxon>
        <taxon>Basidiobolomycetes</taxon>
        <taxon>Basidiobolales</taxon>
        <taxon>Basidiobolaceae</taxon>
        <taxon>Basidiobolus</taxon>
    </lineage>
</organism>
<dbReference type="AlphaFoldDB" id="A0A1Y1X2L5"/>
<dbReference type="Pfam" id="PF01494">
    <property type="entry name" value="FAD_binding_3"/>
    <property type="match status" value="1"/>
</dbReference>
<dbReference type="EMBL" id="MCFE01000873">
    <property type="protein sequence ID" value="ORX77466.1"/>
    <property type="molecule type" value="Genomic_DNA"/>
</dbReference>
<sequence length="147" mass="15703">MAISLLLRQRAILIHEKLDTSVRSREQEVKPRNIAMWIRTVSFTSTSSLSKAGLTLIGDAAHLMSPIAGAGVNMVLWDGKELALTIANATKSSKPLAAAITDYEKKMYGMTCPAVALSASKLSLISSAASVSEIVEVMARAKSKVRS</sequence>
<evidence type="ECO:0000256" key="2">
    <source>
        <dbReference type="ARBA" id="ARBA00022827"/>
    </source>
</evidence>
<gene>
    <name evidence="7" type="ORF">K493DRAFT_412202</name>
    <name evidence="6" type="ORF">K493DRAFT_412484</name>
</gene>
<feature type="domain" description="FAD-binding" evidence="5">
    <location>
        <begin position="15"/>
        <end position="91"/>
    </location>
</feature>
<evidence type="ECO:0000256" key="3">
    <source>
        <dbReference type="ARBA" id="ARBA00023002"/>
    </source>
</evidence>
<proteinExistence type="predicted"/>
<keyword evidence="2" id="KW-0274">FAD</keyword>
<accession>A0A1Y1X2L5</accession>
<dbReference type="PANTHER" id="PTHR46972">
    <property type="entry name" value="MONOOXYGENASE ASQM-RELATED"/>
    <property type="match status" value="1"/>
</dbReference>
<evidence type="ECO:0000313" key="7">
    <source>
        <dbReference type="EMBL" id="ORX80049.1"/>
    </source>
</evidence>
<name>A0A1Y1X2L5_9FUNG</name>
<reference evidence="7 8" key="1">
    <citation type="submission" date="2016-07" db="EMBL/GenBank/DDBJ databases">
        <title>Pervasive Adenine N6-methylation of Active Genes in Fungi.</title>
        <authorList>
            <consortium name="DOE Joint Genome Institute"/>
            <person name="Mondo S.J."/>
            <person name="Dannebaum R.O."/>
            <person name="Kuo R.C."/>
            <person name="Labutti K."/>
            <person name="Haridas S."/>
            <person name="Kuo A."/>
            <person name="Salamov A."/>
            <person name="Ahrendt S.R."/>
            <person name="Lipzen A."/>
            <person name="Sullivan W."/>
            <person name="Andreopoulos W.B."/>
            <person name="Clum A."/>
            <person name="Lindquist E."/>
            <person name="Daum C."/>
            <person name="Ramamoorthy G.K."/>
            <person name="Gryganskyi A."/>
            <person name="Culley D."/>
            <person name="Magnuson J.K."/>
            <person name="James T.Y."/>
            <person name="O'Malley M.A."/>
            <person name="Stajich J.E."/>
            <person name="Spatafora J.W."/>
            <person name="Visel A."/>
            <person name="Grigoriev I.V."/>
        </authorList>
    </citation>
    <scope>NUCLEOTIDE SEQUENCE [LARGE SCALE GENOMIC DNA]</scope>
    <source>
        <strain evidence="7 8">CBS 931.73</strain>
    </source>
</reference>
<evidence type="ECO:0000259" key="5">
    <source>
        <dbReference type="Pfam" id="PF01494"/>
    </source>
</evidence>